<dbReference type="EMBL" id="LVZM01011064">
    <property type="protein sequence ID" value="OUC44988.1"/>
    <property type="molecule type" value="Genomic_DNA"/>
</dbReference>
<protein>
    <submittedName>
        <fullName evidence="1">Uncharacterized protein</fullName>
    </submittedName>
</protein>
<gene>
    <name evidence="1" type="ORF">D917_02084</name>
</gene>
<sequence length="88" mass="10211">MVIFTNKKKAPLFDKQVTLDLKKELQRLEKAFVRVISKQQVEEGAIEHSLWPTLTILGLTIAADDRPVWRRKANLKQNVNYIHTVLTN</sequence>
<organism evidence="1 2">
    <name type="scientific">Trichinella nativa</name>
    <dbReference type="NCBI Taxonomy" id="6335"/>
    <lineage>
        <taxon>Eukaryota</taxon>
        <taxon>Metazoa</taxon>
        <taxon>Ecdysozoa</taxon>
        <taxon>Nematoda</taxon>
        <taxon>Enoplea</taxon>
        <taxon>Dorylaimia</taxon>
        <taxon>Trichinellida</taxon>
        <taxon>Trichinellidae</taxon>
        <taxon>Trichinella</taxon>
    </lineage>
</organism>
<name>A0A1Y3EPH9_9BILA</name>
<evidence type="ECO:0000313" key="2">
    <source>
        <dbReference type="Proteomes" id="UP000243006"/>
    </source>
</evidence>
<dbReference type="AlphaFoldDB" id="A0A1Y3EPH9"/>
<proteinExistence type="predicted"/>
<comment type="caution">
    <text evidence="1">The sequence shown here is derived from an EMBL/GenBank/DDBJ whole genome shotgun (WGS) entry which is preliminary data.</text>
</comment>
<accession>A0A1Y3EPH9</accession>
<evidence type="ECO:0000313" key="1">
    <source>
        <dbReference type="EMBL" id="OUC44988.1"/>
    </source>
</evidence>
<reference evidence="1 2" key="1">
    <citation type="submission" date="2015-04" db="EMBL/GenBank/DDBJ databases">
        <title>Draft genome of the roundworm Trichinella nativa.</title>
        <authorList>
            <person name="Mitreva M."/>
        </authorList>
    </citation>
    <scope>NUCLEOTIDE SEQUENCE [LARGE SCALE GENOMIC DNA]</scope>
    <source>
        <strain evidence="1 2">ISS45</strain>
    </source>
</reference>
<dbReference type="Proteomes" id="UP000243006">
    <property type="component" value="Unassembled WGS sequence"/>
</dbReference>